<proteinExistence type="predicted"/>
<dbReference type="PANTHER" id="PTHR37170:SF1">
    <property type="entry name" value="GLUTAREDOXIN-LIKE PROTEIN"/>
    <property type="match status" value="1"/>
</dbReference>
<organism evidence="2 3">
    <name type="scientific">candidate division TA06 bacterium DG_78</name>
    <dbReference type="NCBI Taxonomy" id="1703772"/>
    <lineage>
        <taxon>Bacteria</taxon>
        <taxon>Bacteria division TA06</taxon>
    </lineage>
</organism>
<evidence type="ECO:0000313" key="2">
    <source>
        <dbReference type="EMBL" id="KPJ72082.1"/>
    </source>
</evidence>
<reference evidence="2 3" key="1">
    <citation type="journal article" date="2015" name="Microbiome">
        <title>Genomic resolution of linkages in carbon, nitrogen, and sulfur cycling among widespread estuary sediment bacteria.</title>
        <authorList>
            <person name="Baker B.J."/>
            <person name="Lazar C.S."/>
            <person name="Teske A.P."/>
            <person name="Dick G.J."/>
        </authorList>
    </citation>
    <scope>NUCLEOTIDE SEQUENCE [LARGE SCALE GENOMIC DNA]</scope>
    <source>
        <strain evidence="2">DG_78</strain>
    </source>
</reference>
<protein>
    <recommendedName>
        <fullName evidence="1">Thioredoxin-like fold domain-containing protein</fullName>
    </recommendedName>
</protein>
<feature type="domain" description="Thioredoxin-like fold" evidence="1">
    <location>
        <begin position="34"/>
        <end position="91"/>
    </location>
</feature>
<name>A0A0S7YBD9_UNCT6</name>
<dbReference type="InterPro" id="IPR036249">
    <property type="entry name" value="Thioredoxin-like_sf"/>
</dbReference>
<gene>
    <name evidence="2" type="ORF">AMJ52_07540</name>
</gene>
<dbReference type="Proteomes" id="UP000051012">
    <property type="component" value="Unassembled WGS sequence"/>
</dbReference>
<feature type="domain" description="Thioredoxin-like fold" evidence="1">
    <location>
        <begin position="140"/>
        <end position="217"/>
    </location>
</feature>
<accession>A0A0S7YBD9</accession>
<dbReference type="Pfam" id="PF13192">
    <property type="entry name" value="Thioredoxin_3"/>
    <property type="match status" value="2"/>
</dbReference>
<dbReference type="AlphaFoldDB" id="A0A0S7YBD9"/>
<evidence type="ECO:0000259" key="1">
    <source>
        <dbReference type="Pfam" id="PF13192"/>
    </source>
</evidence>
<dbReference type="CDD" id="cd02973">
    <property type="entry name" value="TRX_GRX_like"/>
    <property type="match status" value="1"/>
</dbReference>
<evidence type="ECO:0000313" key="3">
    <source>
        <dbReference type="Proteomes" id="UP000051012"/>
    </source>
</evidence>
<dbReference type="PANTHER" id="PTHR37170">
    <property type="entry name" value="GLUTAREDOXIN-RELATED"/>
    <property type="match status" value="1"/>
</dbReference>
<dbReference type="PROSITE" id="PS51354">
    <property type="entry name" value="GLUTAREDOXIN_2"/>
    <property type="match status" value="1"/>
</dbReference>
<dbReference type="SUPFAM" id="SSF52833">
    <property type="entry name" value="Thioredoxin-like"/>
    <property type="match status" value="2"/>
</dbReference>
<dbReference type="InterPro" id="IPR011903">
    <property type="entry name" value="TON_0319-like"/>
</dbReference>
<sequence>MTALDDTVKTQVKEMFKDLKNPVKLIVFTHDGLVKVPGSECQTCQDNRLLMEEVASLSDKISVQIYDFAKDKDNVKQYKIDKIPATIVEGSKDYGIRLFGLPAGYEFPTLLNAIKIVSTSNSELSDRTKEKLKTITKPVHIQIFVTLMCPYCSSAVAMGHRLALENENIWAEMVNAQEFPQIAQKYNVFAVPKIVINEKIQFEGSLQEDAFVQKVIESINSSV</sequence>
<dbReference type="EMBL" id="LJNI01000100">
    <property type="protein sequence ID" value="KPJ72082.1"/>
    <property type="molecule type" value="Genomic_DNA"/>
</dbReference>
<comment type="caution">
    <text evidence="2">The sequence shown here is derived from an EMBL/GenBank/DDBJ whole genome shotgun (WGS) entry which is preliminary data.</text>
</comment>
<dbReference type="Gene3D" id="3.40.30.10">
    <property type="entry name" value="Glutaredoxin"/>
    <property type="match status" value="2"/>
</dbReference>
<dbReference type="InterPro" id="IPR012336">
    <property type="entry name" value="Thioredoxin-like_fold"/>
</dbReference>
<dbReference type="NCBIfam" id="TIGR02187">
    <property type="entry name" value="PDO_seleno_TRX"/>
    <property type="match status" value="1"/>
</dbReference>